<gene>
    <name evidence="1" type="ORF">LTRI10_LOCUS3672</name>
</gene>
<keyword evidence="2" id="KW-1185">Reference proteome</keyword>
<organism evidence="1 2">
    <name type="scientific">Linum trigynum</name>
    <dbReference type="NCBI Taxonomy" id="586398"/>
    <lineage>
        <taxon>Eukaryota</taxon>
        <taxon>Viridiplantae</taxon>
        <taxon>Streptophyta</taxon>
        <taxon>Embryophyta</taxon>
        <taxon>Tracheophyta</taxon>
        <taxon>Spermatophyta</taxon>
        <taxon>Magnoliopsida</taxon>
        <taxon>eudicotyledons</taxon>
        <taxon>Gunneridae</taxon>
        <taxon>Pentapetalae</taxon>
        <taxon>rosids</taxon>
        <taxon>fabids</taxon>
        <taxon>Malpighiales</taxon>
        <taxon>Linaceae</taxon>
        <taxon>Linum</taxon>
    </lineage>
</organism>
<sequence length="98" mass="11213">MVLSFFIKGVTWVRLMKCGYLKGGDAVSGLLELWWRTLYESCCSCSIGAGNIWLSVNDSCDRMLDLRHGAWREKSALPKKQQTWSCGDSFEFLRQVLQ</sequence>
<dbReference type="AlphaFoldDB" id="A0AAV2CHS3"/>
<dbReference type="EMBL" id="OZ034813">
    <property type="protein sequence ID" value="CAL1355942.1"/>
    <property type="molecule type" value="Genomic_DNA"/>
</dbReference>
<accession>A0AAV2CHS3</accession>
<name>A0AAV2CHS3_9ROSI</name>
<proteinExistence type="predicted"/>
<reference evidence="1 2" key="1">
    <citation type="submission" date="2024-04" db="EMBL/GenBank/DDBJ databases">
        <authorList>
            <person name="Fracassetti M."/>
        </authorList>
    </citation>
    <scope>NUCLEOTIDE SEQUENCE [LARGE SCALE GENOMIC DNA]</scope>
</reference>
<dbReference type="Proteomes" id="UP001497516">
    <property type="component" value="Chromosome 1"/>
</dbReference>
<evidence type="ECO:0000313" key="1">
    <source>
        <dbReference type="EMBL" id="CAL1355942.1"/>
    </source>
</evidence>
<protein>
    <submittedName>
        <fullName evidence="1">Uncharacterized protein</fullName>
    </submittedName>
</protein>
<evidence type="ECO:0000313" key="2">
    <source>
        <dbReference type="Proteomes" id="UP001497516"/>
    </source>
</evidence>